<evidence type="ECO:0000256" key="4">
    <source>
        <dbReference type="ARBA" id="ARBA00023136"/>
    </source>
</evidence>
<protein>
    <recommendedName>
        <fullName evidence="8">GTD-binding domain-containing protein</fullName>
    </recommendedName>
</protein>
<proteinExistence type="predicted"/>
<accession>A0A8K0DXC5</accession>
<evidence type="ECO:0000313" key="9">
    <source>
        <dbReference type="EMBL" id="KAF3435974.1"/>
    </source>
</evidence>
<name>A0A8K0DXC5_9ROSA</name>
<dbReference type="EMBL" id="VOIH02000010">
    <property type="protein sequence ID" value="KAF3435974.1"/>
    <property type="molecule type" value="Genomic_DNA"/>
</dbReference>
<feature type="compositionally biased region" description="Polar residues" evidence="6">
    <location>
        <begin position="213"/>
        <end position="234"/>
    </location>
</feature>
<comment type="caution">
    <text evidence="9">The sequence shown here is derived from an EMBL/GenBank/DDBJ whole genome shotgun (WGS) entry which is preliminary data.</text>
</comment>
<evidence type="ECO:0000256" key="3">
    <source>
        <dbReference type="ARBA" id="ARBA00022989"/>
    </source>
</evidence>
<dbReference type="Proteomes" id="UP000796880">
    <property type="component" value="Unassembled WGS sequence"/>
</dbReference>
<dbReference type="PROSITE" id="PS51775">
    <property type="entry name" value="GTD_BINDING"/>
    <property type="match status" value="1"/>
</dbReference>
<dbReference type="AlphaFoldDB" id="A0A8K0DXC5"/>
<feature type="transmembrane region" description="Helical" evidence="7">
    <location>
        <begin position="20"/>
        <end position="39"/>
    </location>
</feature>
<dbReference type="PANTHER" id="PTHR31422">
    <property type="entry name" value="BNAANNG28530D PROTEIN"/>
    <property type="match status" value="1"/>
</dbReference>
<feature type="region of interest" description="Disordered" evidence="6">
    <location>
        <begin position="200"/>
        <end position="237"/>
    </location>
</feature>
<keyword evidence="2 7" id="KW-0812">Transmembrane</keyword>
<keyword evidence="4 7" id="KW-0472">Membrane</keyword>
<gene>
    <name evidence="9" type="ORF">FNV43_RR23066</name>
</gene>
<dbReference type="Pfam" id="PF04576">
    <property type="entry name" value="Zein-binding"/>
    <property type="match status" value="1"/>
</dbReference>
<keyword evidence="5" id="KW-0175">Coiled coil</keyword>
<dbReference type="OrthoDB" id="1933744at2759"/>
<comment type="subcellular location">
    <subcellularLocation>
        <location evidence="1">Membrane</location>
    </subcellularLocation>
</comment>
<keyword evidence="3 7" id="KW-1133">Transmembrane helix</keyword>
<dbReference type="InterPro" id="IPR007656">
    <property type="entry name" value="GTD-bd"/>
</dbReference>
<feature type="coiled-coil region" evidence="5">
    <location>
        <begin position="272"/>
        <end position="370"/>
    </location>
</feature>
<dbReference type="GO" id="GO:0080115">
    <property type="term" value="F:myosin XI tail binding"/>
    <property type="evidence" value="ECO:0007669"/>
    <property type="project" value="UniProtKB-ARBA"/>
</dbReference>
<evidence type="ECO:0000313" key="10">
    <source>
        <dbReference type="Proteomes" id="UP000796880"/>
    </source>
</evidence>
<sequence>MAISVQGIQPWTLGGLIRAFFDLAVAYFLLWVSTFVFFASKFLKAIGLYLPCPCTGIFGYRDGNFCWHELLIVWPIRKVYAVQMCAKSRFPFDLIWFKDSSKLISDGNCENGVLEMKGEACSSSYSSPRMQNLVDRESGFDAKGKRVVNLRQRSGIRRRRRASLEYGKLSCAFQNDGLRSAVGVSLSPCDVSEIKDKSSESLARLGGRENDPQDSVNTPTGKYRGENTSRSFELSRSYEESKGMDKRSFSFEKYISGAQDESPIVGSESDIVRKLERALEEEKAACAALHLELEKERSAAATATDEAMAMICRLQEEKASIEIEARQYQRMIEEKFAYDEEEIDILKEILLRREKENHFLEKEIEAYKQMSNIENTQSKDHVSDMLDEWRQTPSPLPDLNANPLPMLQKIVNTKSNCKKMGSNADFPSIFEAPIVEKQSHSNGLGLNGKIVLLVGKGKEHEDNVMCQGTTSEASPGCISNEKTIYCDEEGLQQDAKPKDLVDNKLQGSMLEDGHVSHVIDGKTEP</sequence>
<organism evidence="9 10">
    <name type="scientific">Rhamnella rubrinervis</name>
    <dbReference type="NCBI Taxonomy" id="2594499"/>
    <lineage>
        <taxon>Eukaryota</taxon>
        <taxon>Viridiplantae</taxon>
        <taxon>Streptophyta</taxon>
        <taxon>Embryophyta</taxon>
        <taxon>Tracheophyta</taxon>
        <taxon>Spermatophyta</taxon>
        <taxon>Magnoliopsida</taxon>
        <taxon>eudicotyledons</taxon>
        <taxon>Gunneridae</taxon>
        <taxon>Pentapetalae</taxon>
        <taxon>rosids</taxon>
        <taxon>fabids</taxon>
        <taxon>Rosales</taxon>
        <taxon>Rhamnaceae</taxon>
        <taxon>rhamnoid group</taxon>
        <taxon>Rhamneae</taxon>
        <taxon>Rhamnella</taxon>
    </lineage>
</organism>
<keyword evidence="10" id="KW-1185">Reference proteome</keyword>
<evidence type="ECO:0000259" key="8">
    <source>
        <dbReference type="PROSITE" id="PS51775"/>
    </source>
</evidence>
<feature type="domain" description="GTD-binding" evidence="8">
    <location>
        <begin position="270"/>
        <end position="368"/>
    </location>
</feature>
<dbReference type="PANTHER" id="PTHR31422:SF44">
    <property type="entry name" value="GTD-BINDING DOMAIN-CONTAINING PROTEIN"/>
    <property type="match status" value="1"/>
</dbReference>
<evidence type="ECO:0000256" key="6">
    <source>
        <dbReference type="SAM" id="MobiDB-lite"/>
    </source>
</evidence>
<reference evidence="9" key="1">
    <citation type="submission" date="2020-03" db="EMBL/GenBank/DDBJ databases">
        <title>A high-quality chromosome-level genome assembly of a woody plant with both climbing and erect habits, Rhamnella rubrinervis.</title>
        <authorList>
            <person name="Lu Z."/>
            <person name="Yang Y."/>
            <person name="Zhu X."/>
            <person name="Sun Y."/>
        </authorList>
    </citation>
    <scope>NUCLEOTIDE SEQUENCE</scope>
    <source>
        <strain evidence="9">BYM</strain>
        <tissue evidence="9">Leaf</tissue>
    </source>
</reference>
<dbReference type="GO" id="GO:0016020">
    <property type="term" value="C:membrane"/>
    <property type="evidence" value="ECO:0007669"/>
    <property type="project" value="UniProtKB-SubCell"/>
</dbReference>
<evidence type="ECO:0000256" key="2">
    <source>
        <dbReference type="ARBA" id="ARBA00022692"/>
    </source>
</evidence>
<evidence type="ECO:0000256" key="1">
    <source>
        <dbReference type="ARBA" id="ARBA00004370"/>
    </source>
</evidence>
<evidence type="ECO:0000256" key="5">
    <source>
        <dbReference type="SAM" id="Coils"/>
    </source>
</evidence>
<evidence type="ECO:0000256" key="7">
    <source>
        <dbReference type="SAM" id="Phobius"/>
    </source>
</evidence>